<comment type="caution">
    <text evidence="2">The sequence shown here is derived from an EMBL/GenBank/DDBJ whole genome shotgun (WGS) entry which is preliminary data.</text>
</comment>
<name>A0ABT7H4M8_9ACTN</name>
<protein>
    <submittedName>
        <fullName evidence="2">Molybdopterin-binding oxidoreductase</fullName>
    </submittedName>
</protein>
<feature type="transmembrane region" description="Helical" evidence="1">
    <location>
        <begin position="73"/>
        <end position="93"/>
    </location>
</feature>
<sequence length="127" mass="12309">MTRVRGDRGTRPAGAVAGLAAAFAGLAVAELAAAFVRPEAAPLTAVGGAVVDRTPAAVKEWAVRAFGTADKPVLTLGTVLLLAVLAAVAGALAPHRPRAGCALAAWGGRLGGVAALGRPGGGGRDAL</sequence>
<keyword evidence="1" id="KW-1133">Transmembrane helix</keyword>
<keyword evidence="3" id="KW-1185">Reference proteome</keyword>
<evidence type="ECO:0000313" key="3">
    <source>
        <dbReference type="Proteomes" id="UP001223390"/>
    </source>
</evidence>
<reference evidence="2 3" key="1">
    <citation type="submission" date="2023-05" db="EMBL/GenBank/DDBJ databases">
        <title>Sequencing and Assembly of Streptomyces sp. NP73.</title>
        <authorList>
            <person name="Konwar A.N."/>
            <person name="Saikia K."/>
            <person name="Thakur D."/>
        </authorList>
    </citation>
    <scope>NUCLEOTIDE SEQUENCE [LARGE SCALE GENOMIC DNA]</scope>
    <source>
        <strain evidence="2 3">NP73</strain>
    </source>
</reference>
<dbReference type="Proteomes" id="UP001223390">
    <property type="component" value="Unassembled WGS sequence"/>
</dbReference>
<accession>A0ABT7H4M8</accession>
<dbReference type="EMBL" id="JASITI010000075">
    <property type="protein sequence ID" value="MDK9500852.1"/>
    <property type="molecule type" value="Genomic_DNA"/>
</dbReference>
<evidence type="ECO:0000313" key="2">
    <source>
        <dbReference type="EMBL" id="MDK9500852.1"/>
    </source>
</evidence>
<organism evidence="2 3">
    <name type="scientific">Streptomyces katrae</name>
    <dbReference type="NCBI Taxonomy" id="68223"/>
    <lineage>
        <taxon>Bacteria</taxon>
        <taxon>Bacillati</taxon>
        <taxon>Actinomycetota</taxon>
        <taxon>Actinomycetes</taxon>
        <taxon>Kitasatosporales</taxon>
        <taxon>Streptomycetaceae</taxon>
        <taxon>Streptomyces</taxon>
    </lineage>
</organism>
<evidence type="ECO:0000256" key="1">
    <source>
        <dbReference type="SAM" id="Phobius"/>
    </source>
</evidence>
<keyword evidence="1" id="KW-0812">Transmembrane</keyword>
<gene>
    <name evidence="2" type="ORF">QEZ40_006875</name>
</gene>
<feature type="non-terminal residue" evidence="2">
    <location>
        <position position="127"/>
    </location>
</feature>
<proteinExistence type="predicted"/>
<keyword evidence="1" id="KW-0472">Membrane</keyword>